<sequence>MFRRAIITRRLFSTVEEASADDLFLSAWKRTVPNLDPPKTPLTFMHPRSSPTPSKKLTINLVSPYSSHFSNKQVDMVVVPASTGQMGILPTHEASISELNPGLLSIHEGDQVTKYFISSGFAFVHSNSIADVIAIEAVPVEQIDPSSVQKGLVEFTQKLSTASTDLEKAEAQIGLDVLTALNHSLSVNIS</sequence>
<dbReference type="Proteomes" id="UP001634393">
    <property type="component" value="Unassembled WGS sequence"/>
</dbReference>
<dbReference type="InterPro" id="IPR036771">
    <property type="entry name" value="ATPsynth_dsu/esu_N"/>
</dbReference>
<evidence type="ECO:0000259" key="10">
    <source>
        <dbReference type="Pfam" id="PF02823"/>
    </source>
</evidence>
<proteinExistence type="inferred from homology"/>
<evidence type="ECO:0000256" key="7">
    <source>
        <dbReference type="ARBA" id="ARBA00023065"/>
    </source>
</evidence>
<dbReference type="PANTHER" id="PTHR13822">
    <property type="entry name" value="ATP SYNTHASE DELTA/EPSILON CHAIN"/>
    <property type="match status" value="1"/>
</dbReference>
<organism evidence="11 12">
    <name type="scientific">Penstemon smallii</name>
    <dbReference type="NCBI Taxonomy" id="265156"/>
    <lineage>
        <taxon>Eukaryota</taxon>
        <taxon>Viridiplantae</taxon>
        <taxon>Streptophyta</taxon>
        <taxon>Embryophyta</taxon>
        <taxon>Tracheophyta</taxon>
        <taxon>Spermatophyta</taxon>
        <taxon>Magnoliopsida</taxon>
        <taxon>eudicotyledons</taxon>
        <taxon>Gunneridae</taxon>
        <taxon>Pentapetalae</taxon>
        <taxon>asterids</taxon>
        <taxon>lamiids</taxon>
        <taxon>Lamiales</taxon>
        <taxon>Plantaginaceae</taxon>
        <taxon>Cheloneae</taxon>
        <taxon>Penstemon</taxon>
    </lineage>
</organism>
<keyword evidence="12" id="KW-1185">Reference proteome</keyword>
<name>A0ABD3T7W3_9LAMI</name>
<evidence type="ECO:0000256" key="1">
    <source>
        <dbReference type="ARBA" id="ARBA00004273"/>
    </source>
</evidence>
<evidence type="ECO:0000313" key="12">
    <source>
        <dbReference type="Proteomes" id="UP001634393"/>
    </source>
</evidence>
<comment type="similarity">
    <text evidence="2">Belongs to the ATPase epsilon chain family.</text>
</comment>
<keyword evidence="3" id="KW-0813">Transport</keyword>
<evidence type="ECO:0000256" key="5">
    <source>
        <dbReference type="ARBA" id="ARBA00022792"/>
    </source>
</evidence>
<accession>A0ABD3T7W3</accession>
<evidence type="ECO:0000256" key="9">
    <source>
        <dbReference type="ARBA" id="ARBA00023136"/>
    </source>
</evidence>
<dbReference type="InterPro" id="IPR001469">
    <property type="entry name" value="ATP_synth_F1_dsu/esu"/>
</dbReference>
<evidence type="ECO:0000256" key="8">
    <source>
        <dbReference type="ARBA" id="ARBA00023128"/>
    </source>
</evidence>
<dbReference type="AlphaFoldDB" id="A0ABD3T7W3"/>
<dbReference type="Gene3D" id="2.60.15.10">
    <property type="entry name" value="F0F1 ATP synthase delta/epsilon subunit, N-terminal"/>
    <property type="match status" value="1"/>
</dbReference>
<evidence type="ECO:0000256" key="6">
    <source>
        <dbReference type="ARBA" id="ARBA00022946"/>
    </source>
</evidence>
<dbReference type="HAMAP" id="MF_00530">
    <property type="entry name" value="ATP_synth_epsil_bac"/>
    <property type="match status" value="1"/>
</dbReference>
<dbReference type="InterPro" id="IPR020546">
    <property type="entry name" value="ATP_synth_F1_dsu/esu_N"/>
</dbReference>
<keyword evidence="5" id="KW-0999">Mitochondrion inner membrane</keyword>
<dbReference type="NCBIfam" id="TIGR01216">
    <property type="entry name" value="ATP_synt_epsi"/>
    <property type="match status" value="1"/>
</dbReference>
<protein>
    <recommendedName>
        <fullName evidence="10">ATP synthase F1 complex delta/epsilon subunit N-terminal domain-containing protein</fullName>
    </recommendedName>
</protein>
<gene>
    <name evidence="11" type="ORF">ACJIZ3_007765</name>
</gene>
<keyword evidence="4" id="KW-0375">Hydrogen ion transport</keyword>
<evidence type="ECO:0000256" key="2">
    <source>
        <dbReference type="ARBA" id="ARBA00005712"/>
    </source>
</evidence>
<comment type="caution">
    <text evidence="11">The sequence shown here is derived from an EMBL/GenBank/DDBJ whole genome shotgun (WGS) entry which is preliminary data.</text>
</comment>
<keyword evidence="9" id="KW-0472">Membrane</keyword>
<keyword evidence="7" id="KW-0406">Ion transport</keyword>
<evidence type="ECO:0000256" key="3">
    <source>
        <dbReference type="ARBA" id="ARBA00022448"/>
    </source>
</evidence>
<dbReference type="Pfam" id="PF02823">
    <property type="entry name" value="ATP-synt_DE_N"/>
    <property type="match status" value="1"/>
</dbReference>
<dbReference type="GO" id="GO:1902600">
    <property type="term" value="P:proton transmembrane transport"/>
    <property type="evidence" value="ECO:0007669"/>
    <property type="project" value="UniProtKB-KW"/>
</dbReference>
<dbReference type="GO" id="GO:0005743">
    <property type="term" value="C:mitochondrial inner membrane"/>
    <property type="evidence" value="ECO:0007669"/>
    <property type="project" value="UniProtKB-SubCell"/>
</dbReference>
<evidence type="ECO:0000256" key="4">
    <source>
        <dbReference type="ARBA" id="ARBA00022781"/>
    </source>
</evidence>
<evidence type="ECO:0000313" key="11">
    <source>
        <dbReference type="EMBL" id="KAL3833029.1"/>
    </source>
</evidence>
<dbReference type="PANTHER" id="PTHR13822:SF7">
    <property type="entry name" value="ATP SYNTHASE SUBUNIT DELTA, MITOCHONDRIAL"/>
    <property type="match status" value="1"/>
</dbReference>
<comment type="subcellular location">
    <subcellularLocation>
        <location evidence="1">Mitochondrion inner membrane</location>
    </subcellularLocation>
</comment>
<reference evidence="11 12" key="1">
    <citation type="submission" date="2024-12" db="EMBL/GenBank/DDBJ databases">
        <title>The unique morphological basis and parallel evolutionary history of personate flowers in Penstemon.</title>
        <authorList>
            <person name="Depatie T.H."/>
            <person name="Wessinger C.A."/>
        </authorList>
    </citation>
    <scope>NUCLEOTIDE SEQUENCE [LARGE SCALE GENOMIC DNA]</scope>
    <source>
        <strain evidence="11">WTNN_2</strain>
        <tissue evidence="11">Leaf</tissue>
    </source>
</reference>
<dbReference type="EMBL" id="JBJXBP010000004">
    <property type="protein sequence ID" value="KAL3833029.1"/>
    <property type="molecule type" value="Genomic_DNA"/>
</dbReference>
<dbReference type="SUPFAM" id="SSF51344">
    <property type="entry name" value="Epsilon subunit of F1F0-ATP synthase N-terminal domain"/>
    <property type="match status" value="1"/>
</dbReference>
<feature type="domain" description="ATP synthase F1 complex delta/epsilon subunit N-terminal" evidence="10">
    <location>
        <begin position="57"/>
        <end position="129"/>
    </location>
</feature>
<keyword evidence="8" id="KW-0496">Mitochondrion</keyword>
<keyword evidence="6" id="KW-0809">Transit peptide</keyword>